<dbReference type="Gene3D" id="2.30.110.50">
    <property type="match status" value="1"/>
</dbReference>
<feature type="domain" description="Gp5/Type VI secretion system Vgr protein OB-fold" evidence="3">
    <location>
        <begin position="385"/>
        <end position="450"/>
    </location>
</feature>
<organism evidence="5 6">
    <name type="scientific">Salmonella enterica</name>
    <name type="common">Salmonella choleraesuis</name>
    <dbReference type="NCBI Taxonomy" id="28901"/>
    <lineage>
        <taxon>Bacteria</taxon>
        <taxon>Pseudomonadati</taxon>
        <taxon>Pseudomonadota</taxon>
        <taxon>Gammaproteobacteria</taxon>
        <taxon>Enterobacterales</taxon>
        <taxon>Enterobacteriaceae</taxon>
        <taxon>Salmonella</taxon>
    </lineage>
</organism>
<dbReference type="PANTHER" id="PTHR32305">
    <property type="match status" value="1"/>
</dbReference>
<sequence>MPQTGVRFTVDVDGQDAETFAVVSFHLVQSYSSLFTLDIHVASSNIRLNARDLLEQTAVLTIWQGSTPQRHIKGMTARLERGEYDGRIMHYHLRVHPPFWRSSLRQNFRHFQQQDIESIIQRLLDDNRVTDTSFLLGLAHPEREFCVQYGETDYEFLCRLLSEEGIFFYEEHAREGTNQLLIFADKAFYLPEAFTIPYNPQPRPTATACISQFSHCAQIRPAYVVSKDYTFKFPDWPGRFRHDADELNGQRNQYEVMDYPGRFKDEQHGKDFTRYQLEGWRNDTEIAAGNSNSAKLWPGTRFTLTDHPADDLNRDWQVVASELHGEQPQAVPGSNASGTTLTNAFQAIPANKTWRPTPLPKPKVDGPQPAVVTGPEGEEIFCDEYGRVRVKFLWDRYHAADQDSSCWIQVSQPWAGAGFGHLAIPRVGQEVIVDFLNGDPDQPIIMGRAYNFNNYTPGSLPGTKTQMTIRSQTYKGEGFNELRFEDAAGREEVYVHAEKDMNHVINNDRTSLTKRHSVDKVQGNSAVLTNRNRIIHTAGTQDLHVGGDYILSVGSGFTDGLKMMSLTSDDDNVGNVLKHLTFSVASHGLVSGMGNMTTYVQGSRIEHINLTDTSFSLGSKAISAGEMVTINAGTLLNLVAGGNSKDVCGGVKFFQATEGIELHVGKSFISLNKNGQVILKGNNIIIEGDNEVLIKSNSVKIEGGSI</sequence>
<evidence type="ECO:0000259" key="3">
    <source>
        <dbReference type="Pfam" id="PF04717"/>
    </source>
</evidence>
<dbReference type="SUPFAM" id="SSF69255">
    <property type="entry name" value="gp5 N-terminal domain-like"/>
    <property type="match status" value="1"/>
</dbReference>
<dbReference type="InterPro" id="IPR006533">
    <property type="entry name" value="T6SS_Vgr_RhsGE"/>
</dbReference>
<dbReference type="AlphaFoldDB" id="A0A3V8I0J8"/>
<evidence type="ECO:0000259" key="4">
    <source>
        <dbReference type="Pfam" id="PF22178"/>
    </source>
</evidence>
<dbReference type="SUPFAM" id="SSF69279">
    <property type="entry name" value="Phage tail proteins"/>
    <property type="match status" value="2"/>
</dbReference>
<dbReference type="EMBL" id="RSEO01000004">
    <property type="protein sequence ID" value="RXQ36952.1"/>
    <property type="molecule type" value="Genomic_DNA"/>
</dbReference>
<gene>
    <name evidence="5" type="primary">tssI</name>
    <name evidence="5" type="ORF">EI538_05400</name>
</gene>
<dbReference type="InterPro" id="IPR054030">
    <property type="entry name" value="Gp5_Vgr_C"/>
</dbReference>
<comment type="similarity">
    <text evidence="1">Belongs to the VgrG protein family.</text>
</comment>
<dbReference type="InterPro" id="IPR050708">
    <property type="entry name" value="T6SS_VgrG/RHS"/>
</dbReference>
<evidence type="ECO:0000256" key="1">
    <source>
        <dbReference type="ARBA" id="ARBA00005558"/>
    </source>
</evidence>
<dbReference type="Gene3D" id="2.40.50.230">
    <property type="entry name" value="Gp5 N-terminal domain"/>
    <property type="match status" value="1"/>
</dbReference>
<comment type="caution">
    <text evidence="5">The sequence shown here is derived from an EMBL/GenBank/DDBJ whole genome shotgun (WGS) entry which is preliminary data.</text>
</comment>
<evidence type="ECO:0000313" key="6">
    <source>
        <dbReference type="Proteomes" id="UP000290660"/>
    </source>
</evidence>
<dbReference type="InterPro" id="IPR037026">
    <property type="entry name" value="Vgr_OB-fold_dom_sf"/>
</dbReference>
<dbReference type="NCBIfam" id="TIGR01646">
    <property type="entry name" value="vgr_GE"/>
    <property type="match status" value="1"/>
</dbReference>
<dbReference type="SUPFAM" id="SSF69349">
    <property type="entry name" value="Phage fibre proteins"/>
    <property type="match status" value="2"/>
</dbReference>
<dbReference type="Proteomes" id="UP000290660">
    <property type="component" value="Unassembled WGS sequence"/>
</dbReference>
<protein>
    <submittedName>
        <fullName evidence="5">Type VI secretion system tip protein VgrG</fullName>
    </submittedName>
</protein>
<proteinExistence type="inferred from homology"/>
<dbReference type="RefSeq" id="WP_127175083.1">
    <property type="nucleotide sequence ID" value="NZ_JASMSH010000007.1"/>
</dbReference>
<accession>A0A3V8I0J8</accession>
<dbReference type="Pfam" id="PF05954">
    <property type="entry name" value="Phage_GPD"/>
    <property type="match status" value="1"/>
</dbReference>
<dbReference type="Pfam" id="PF04717">
    <property type="entry name" value="Phage_base_V"/>
    <property type="match status" value="1"/>
</dbReference>
<dbReference type="Gene3D" id="3.55.50.10">
    <property type="entry name" value="Baseplate protein-like domains"/>
    <property type="match status" value="1"/>
</dbReference>
<reference evidence="5 6" key="1">
    <citation type="submission" date="2018-12" db="EMBL/GenBank/DDBJ databases">
        <title>Identification of serotype of rogose Salmonella by whole genome sequencing.</title>
        <authorList>
            <person name="Sacchi C.T."/>
            <person name="Goncalves C.R."/>
            <person name="Tiba-Casas M.R."/>
        </authorList>
    </citation>
    <scope>NUCLEOTIDE SEQUENCE [LARGE SCALE GENOMIC DNA]</scope>
    <source>
        <strain evidence="5 6">169_17</strain>
    </source>
</reference>
<evidence type="ECO:0000313" key="5">
    <source>
        <dbReference type="EMBL" id="RXQ36952.1"/>
    </source>
</evidence>
<feature type="domain" description="Gp5/Type VI secretion system Vgr C-terminal trimerisation" evidence="4">
    <location>
        <begin position="467"/>
        <end position="555"/>
    </location>
</feature>
<feature type="region of interest" description="Disordered" evidence="2">
    <location>
        <begin position="352"/>
        <end position="372"/>
    </location>
</feature>
<dbReference type="InterPro" id="IPR017847">
    <property type="entry name" value="T6SS_RhsGE_Vgr_subset"/>
</dbReference>
<dbReference type="NCBIfam" id="TIGR03361">
    <property type="entry name" value="VI_Rhs_Vgr"/>
    <property type="match status" value="1"/>
</dbReference>
<dbReference type="PANTHER" id="PTHR32305:SF11">
    <property type="entry name" value="TYPE VI SECRETION SYSTEM SPIKE PROTEIN VGRG3"/>
    <property type="match status" value="1"/>
</dbReference>
<dbReference type="InterPro" id="IPR006531">
    <property type="entry name" value="Gp5/Vgr_OB"/>
</dbReference>
<evidence type="ECO:0000256" key="2">
    <source>
        <dbReference type="SAM" id="MobiDB-lite"/>
    </source>
</evidence>
<dbReference type="Pfam" id="PF22178">
    <property type="entry name" value="Gp5_trimer_C"/>
    <property type="match status" value="1"/>
</dbReference>
<dbReference type="Gene3D" id="4.10.220.110">
    <property type="match status" value="1"/>
</dbReference>
<name>A0A3V8I0J8_SALER</name>